<dbReference type="RefSeq" id="XP_015702073.1">
    <property type="nucleotide sequence ID" value="XM_015844867.1"/>
</dbReference>
<proteinExistence type="predicted"/>
<dbReference type="STRING" id="502779.C1GYK1"/>
<dbReference type="Proteomes" id="UP000002059">
    <property type="component" value="Partially assembled WGS sequence"/>
</dbReference>
<dbReference type="VEuPathDB" id="FungiDB:PAAG_03155"/>
<dbReference type="HOGENOM" id="CLU_2146628_0_0_1"/>
<dbReference type="AlphaFoldDB" id="C1GYK1"/>
<gene>
    <name evidence="2" type="ORF">PAAG_03155</name>
</gene>
<evidence type="ECO:0000256" key="1">
    <source>
        <dbReference type="SAM" id="MobiDB-lite"/>
    </source>
</evidence>
<feature type="region of interest" description="Disordered" evidence="1">
    <location>
        <begin position="48"/>
        <end position="71"/>
    </location>
</feature>
<dbReference type="EMBL" id="KN293999">
    <property type="protein sequence ID" value="EEH41592.2"/>
    <property type="molecule type" value="Genomic_DNA"/>
</dbReference>
<name>C1GYK1_PARBA</name>
<evidence type="ECO:0000313" key="3">
    <source>
        <dbReference type="Proteomes" id="UP000002059"/>
    </source>
</evidence>
<sequence length="112" mass="12072">MQQEKQNTSSKLPAQSSLGTSNNHESNCTNADVRVKYCKYPPGEYPAFQLDPPEATQTTTSSRRSAVGFPPKPKSLYPSSILCLAMVVRGDIGYLTASLAQKQGIFANQSSG</sequence>
<dbReference type="KEGG" id="pbl:PAAG_03155"/>
<keyword evidence="3" id="KW-1185">Reference proteome</keyword>
<dbReference type="GeneID" id="9097964"/>
<reference evidence="2 3" key="1">
    <citation type="journal article" date="2011" name="PLoS Genet.">
        <title>Comparative genomic analysis of human fungal pathogens causing paracoccidioidomycosis.</title>
        <authorList>
            <person name="Desjardins C.A."/>
            <person name="Champion M.D."/>
            <person name="Holder J.W."/>
            <person name="Muszewska A."/>
            <person name="Goldberg J."/>
            <person name="Bailao A.M."/>
            <person name="Brigido M.M."/>
            <person name="Ferreira M.E."/>
            <person name="Garcia A.M."/>
            <person name="Grynberg M."/>
            <person name="Gujja S."/>
            <person name="Heiman D.I."/>
            <person name="Henn M.R."/>
            <person name="Kodira C.D."/>
            <person name="Leon-Narvaez H."/>
            <person name="Longo L.V."/>
            <person name="Ma L.J."/>
            <person name="Malavazi I."/>
            <person name="Matsuo A.L."/>
            <person name="Morais F.V."/>
            <person name="Pereira M."/>
            <person name="Rodriguez-Brito S."/>
            <person name="Sakthikumar S."/>
            <person name="Salem-Izacc S.M."/>
            <person name="Sykes S.M."/>
            <person name="Teixeira M.M."/>
            <person name="Vallejo M.C."/>
            <person name="Walter M.E."/>
            <person name="Yandava C."/>
            <person name="Young S."/>
            <person name="Zeng Q."/>
            <person name="Zucker J."/>
            <person name="Felipe M.S."/>
            <person name="Goldman G.H."/>
            <person name="Haas B.J."/>
            <person name="McEwen J.G."/>
            <person name="Nino-Vega G."/>
            <person name="Puccia R."/>
            <person name="San-Blas G."/>
            <person name="Soares C.M."/>
            <person name="Birren B.W."/>
            <person name="Cuomo C.A."/>
        </authorList>
    </citation>
    <scope>NUCLEOTIDE SEQUENCE [LARGE SCALE GENOMIC DNA]</scope>
    <source>
        <strain evidence="3">ATCC MYA-826 / Pb01</strain>
    </source>
</reference>
<organism evidence="2 3">
    <name type="scientific">Paracoccidioides lutzii (strain ATCC MYA-826 / Pb01)</name>
    <name type="common">Paracoccidioides brasiliensis</name>
    <dbReference type="NCBI Taxonomy" id="502779"/>
    <lineage>
        <taxon>Eukaryota</taxon>
        <taxon>Fungi</taxon>
        <taxon>Dikarya</taxon>
        <taxon>Ascomycota</taxon>
        <taxon>Pezizomycotina</taxon>
        <taxon>Eurotiomycetes</taxon>
        <taxon>Eurotiomycetidae</taxon>
        <taxon>Onygenales</taxon>
        <taxon>Ajellomycetaceae</taxon>
        <taxon>Paracoccidioides</taxon>
    </lineage>
</organism>
<feature type="region of interest" description="Disordered" evidence="1">
    <location>
        <begin position="1"/>
        <end position="28"/>
    </location>
</feature>
<accession>C1GYK1</accession>
<protein>
    <submittedName>
        <fullName evidence="2">Uncharacterized protein</fullName>
    </submittedName>
</protein>
<evidence type="ECO:0000313" key="2">
    <source>
        <dbReference type="EMBL" id="EEH41592.2"/>
    </source>
</evidence>
<dbReference type="OrthoDB" id="1288932at2759"/>